<feature type="compositionally biased region" description="Basic residues" evidence="1">
    <location>
        <begin position="26"/>
        <end position="38"/>
    </location>
</feature>
<keyword evidence="3" id="KW-1185">Reference proteome</keyword>
<evidence type="ECO:0008006" key="4">
    <source>
        <dbReference type="Google" id="ProtNLM"/>
    </source>
</evidence>
<reference evidence="2 3" key="1">
    <citation type="submission" date="2018-05" db="EMBL/GenBank/DDBJ databases">
        <title>Whole genome sequencing for identification of molecular markers to develop diagnostic detection tools for the regulated plant pathogen Lachnellula willkommii.</title>
        <authorList>
            <person name="Giroux E."/>
            <person name="Bilodeau G."/>
        </authorList>
    </citation>
    <scope>NUCLEOTIDE SEQUENCE [LARGE SCALE GENOMIC DNA]</scope>
    <source>
        <strain evidence="2 3">CBS 625.97</strain>
    </source>
</reference>
<dbReference type="InterPro" id="IPR021833">
    <property type="entry name" value="DUF3425"/>
</dbReference>
<dbReference type="OrthoDB" id="2245989at2759"/>
<accession>A0A7D8YSD7</accession>
<sequence length="222" mass="25258">MTRKASNESDLWYGVLDPRKRKQIQNRLAQRARRKRLAKQSADTQPTSSKTHATNASTPAKPVCSINGKRDLGASQLLSIIRDSRAPMSSDHRLLPLPNHTLFSALFHNGVILGLACSTSCISMSLPTAVHVPESLRPTPLQVRRVHFQWIDRFPFPRMRDSMIEHCDSYSAEDFLGDIFSVSTFHIKPGYMSWDPEGWNVQEDFREKWMLLLDDPKLAVES</sequence>
<comment type="caution">
    <text evidence="2">The sequence shown here is derived from an EMBL/GenBank/DDBJ whole genome shotgun (WGS) entry which is preliminary data.</text>
</comment>
<dbReference type="PANTHER" id="PTHR38116:SF9">
    <property type="entry name" value="BZIP DOMAIN-CONTAINING PROTEIN"/>
    <property type="match status" value="1"/>
</dbReference>
<dbReference type="Proteomes" id="UP000481288">
    <property type="component" value="Unassembled WGS sequence"/>
</dbReference>
<dbReference type="Pfam" id="PF11905">
    <property type="entry name" value="DUF3425"/>
    <property type="match status" value="1"/>
</dbReference>
<gene>
    <name evidence="2" type="ORF">LCER1_G004412</name>
</gene>
<dbReference type="EMBL" id="QGMG01000544">
    <property type="protein sequence ID" value="TVY52814.1"/>
    <property type="molecule type" value="Genomic_DNA"/>
</dbReference>
<evidence type="ECO:0000256" key="1">
    <source>
        <dbReference type="SAM" id="MobiDB-lite"/>
    </source>
</evidence>
<dbReference type="AlphaFoldDB" id="A0A7D8YSD7"/>
<feature type="compositionally biased region" description="Polar residues" evidence="1">
    <location>
        <begin position="41"/>
        <end position="58"/>
    </location>
</feature>
<proteinExistence type="predicted"/>
<feature type="region of interest" description="Disordered" evidence="1">
    <location>
        <begin position="26"/>
        <end position="64"/>
    </location>
</feature>
<dbReference type="PANTHER" id="PTHR38116">
    <property type="entry name" value="CHROMOSOME 7, WHOLE GENOME SHOTGUN SEQUENCE"/>
    <property type="match status" value="1"/>
</dbReference>
<evidence type="ECO:0000313" key="2">
    <source>
        <dbReference type="EMBL" id="TVY52814.1"/>
    </source>
</evidence>
<organism evidence="2 3">
    <name type="scientific">Lachnellula cervina</name>
    <dbReference type="NCBI Taxonomy" id="1316786"/>
    <lineage>
        <taxon>Eukaryota</taxon>
        <taxon>Fungi</taxon>
        <taxon>Dikarya</taxon>
        <taxon>Ascomycota</taxon>
        <taxon>Pezizomycotina</taxon>
        <taxon>Leotiomycetes</taxon>
        <taxon>Helotiales</taxon>
        <taxon>Lachnaceae</taxon>
        <taxon>Lachnellula</taxon>
    </lineage>
</organism>
<name>A0A7D8YSD7_9HELO</name>
<protein>
    <recommendedName>
        <fullName evidence="4">BZIP domain-containing protein</fullName>
    </recommendedName>
</protein>
<evidence type="ECO:0000313" key="3">
    <source>
        <dbReference type="Proteomes" id="UP000481288"/>
    </source>
</evidence>